<name>A0A0D1M548_9SPHN</name>
<reference evidence="3 4" key="1">
    <citation type="submission" date="2015-01" db="EMBL/GenBank/DDBJ databases">
        <title>Genome of Sphingomonas taxi strain 30a.</title>
        <authorList>
            <person name="Eevers N."/>
            <person name="Van Hamme J."/>
            <person name="Bottos E."/>
            <person name="Weyens N."/>
            <person name="Vangronsveld J."/>
        </authorList>
    </citation>
    <scope>NUCLEOTIDE SEQUENCE [LARGE SCALE GENOMIC DNA]</scope>
    <source>
        <strain evidence="3 4">30a</strain>
    </source>
</reference>
<sequence length="56" mass="5727">MSVNVDMVKCACTDCVCIVSPEGAVQAEGRAYCSDNCANHHAQSAGCDHAGCPCHG</sequence>
<evidence type="ECO:0000256" key="1">
    <source>
        <dbReference type="ARBA" id="ARBA00022723"/>
    </source>
</evidence>
<evidence type="ECO:0000256" key="2">
    <source>
        <dbReference type="ARBA" id="ARBA00022851"/>
    </source>
</evidence>
<dbReference type="PRINTS" id="PR00859">
    <property type="entry name" value="MTPROKARYOTE"/>
</dbReference>
<dbReference type="GeneID" id="93799958"/>
<keyword evidence="2" id="KW-0480">Metal-thiolate cluster</keyword>
<dbReference type="SUPFAM" id="SSF57868">
    <property type="entry name" value="Metallothionein"/>
    <property type="match status" value="1"/>
</dbReference>
<dbReference type="GO" id="GO:0046872">
    <property type="term" value="F:metal ion binding"/>
    <property type="evidence" value="ECO:0007669"/>
    <property type="project" value="UniProtKB-KW"/>
</dbReference>
<protein>
    <submittedName>
        <fullName evidence="3">Metallothionein</fullName>
    </submittedName>
</protein>
<dbReference type="RefSeq" id="WP_017979425.1">
    <property type="nucleotide sequence ID" value="NZ_CP023705.1"/>
</dbReference>
<evidence type="ECO:0000313" key="4">
    <source>
        <dbReference type="Proteomes" id="UP000033203"/>
    </source>
</evidence>
<accession>A0A0D1M548</accession>
<dbReference type="Gene3D" id="2.30.170.10">
    <property type="match status" value="1"/>
</dbReference>
<dbReference type="Pfam" id="PF02069">
    <property type="entry name" value="Metallothio_Pro"/>
    <property type="match status" value="1"/>
</dbReference>
<dbReference type="InterPro" id="IPR017854">
    <property type="entry name" value="Metalthion_dom_sf"/>
</dbReference>
<organism evidence="3 4">
    <name type="scientific">Sphingomonas melonis</name>
    <dbReference type="NCBI Taxonomy" id="152682"/>
    <lineage>
        <taxon>Bacteria</taxon>
        <taxon>Pseudomonadati</taxon>
        <taxon>Pseudomonadota</taxon>
        <taxon>Alphaproteobacteria</taxon>
        <taxon>Sphingomonadales</taxon>
        <taxon>Sphingomonadaceae</taxon>
        <taxon>Sphingomonas</taxon>
    </lineage>
</organism>
<keyword evidence="1" id="KW-0479">Metal-binding</keyword>
<dbReference type="PATRIC" id="fig|1549858.7.peg.1339"/>
<proteinExistence type="predicted"/>
<evidence type="ECO:0000313" key="3">
    <source>
        <dbReference type="EMBL" id="KIU27085.1"/>
    </source>
</evidence>
<dbReference type="Proteomes" id="UP000033203">
    <property type="component" value="Unassembled WGS sequence"/>
</dbReference>
<dbReference type="AlphaFoldDB" id="A0A0D1M548"/>
<comment type="caution">
    <text evidence="3">The sequence shown here is derived from an EMBL/GenBank/DDBJ whole genome shotgun (WGS) entry which is preliminary data.</text>
</comment>
<dbReference type="InterPro" id="IPR000518">
    <property type="entry name" value="Metalthion_fam14_prok"/>
</dbReference>
<gene>
    <name evidence="3" type="ORF">SR41_11515</name>
</gene>
<dbReference type="EMBL" id="JXTP01000055">
    <property type="protein sequence ID" value="KIU27085.1"/>
    <property type="molecule type" value="Genomic_DNA"/>
</dbReference>